<dbReference type="Gene3D" id="1.10.3720.10">
    <property type="entry name" value="MetI-like"/>
    <property type="match status" value="1"/>
</dbReference>
<dbReference type="PANTHER" id="PTHR30183">
    <property type="entry name" value="MOLYBDENUM TRANSPORT SYSTEM PERMEASE PROTEIN MODB"/>
    <property type="match status" value="1"/>
</dbReference>
<comment type="similarity">
    <text evidence="7">Belongs to the binding-protein-dependent transport system permease family.</text>
</comment>
<reference evidence="9 12" key="2">
    <citation type="submission" date="2019-04" db="EMBL/GenBank/DDBJ databases">
        <title>Isolation and culture of sulfate reducing bacteria from the cold seep of the South China Sea.</title>
        <authorList>
            <person name="Sun C."/>
            <person name="Liu R."/>
        </authorList>
    </citation>
    <scope>NUCLEOTIDE SEQUENCE [LARGE SCALE GENOMIC DNA]</scope>
    <source>
        <strain evidence="9 12">CS1</strain>
    </source>
</reference>
<dbReference type="InterPro" id="IPR000515">
    <property type="entry name" value="MetI-like"/>
</dbReference>
<feature type="transmembrane region" description="Helical" evidence="7">
    <location>
        <begin position="96"/>
        <end position="114"/>
    </location>
</feature>
<dbReference type="OrthoDB" id="9795403at2"/>
<organism evidence="10 11">
    <name type="scientific">Oceanidesulfovibrio marinus</name>
    <dbReference type="NCBI Taxonomy" id="370038"/>
    <lineage>
        <taxon>Bacteria</taxon>
        <taxon>Pseudomonadati</taxon>
        <taxon>Thermodesulfobacteriota</taxon>
        <taxon>Desulfovibrionia</taxon>
        <taxon>Desulfovibrionales</taxon>
        <taxon>Desulfovibrionaceae</taxon>
        <taxon>Oceanidesulfovibrio</taxon>
    </lineage>
</organism>
<evidence type="ECO:0000313" key="10">
    <source>
        <dbReference type="EMBL" id="TVM31569.1"/>
    </source>
</evidence>
<accession>A0A6P1ZDQ7</accession>
<dbReference type="InterPro" id="IPR035906">
    <property type="entry name" value="MetI-like_sf"/>
</dbReference>
<gene>
    <name evidence="10" type="ORF">DQK91_18045</name>
    <name evidence="9" type="ORF">E8L03_12770</name>
</gene>
<evidence type="ECO:0000313" key="11">
    <source>
        <dbReference type="Proteomes" id="UP000434052"/>
    </source>
</evidence>
<feature type="transmembrane region" description="Helical" evidence="7">
    <location>
        <begin position="202"/>
        <end position="219"/>
    </location>
</feature>
<feature type="transmembrane region" description="Helical" evidence="7">
    <location>
        <begin position="20"/>
        <end position="43"/>
    </location>
</feature>
<dbReference type="PROSITE" id="PS50928">
    <property type="entry name" value="ABC_TM1"/>
    <property type="match status" value="1"/>
</dbReference>
<evidence type="ECO:0000256" key="4">
    <source>
        <dbReference type="ARBA" id="ARBA00022692"/>
    </source>
</evidence>
<dbReference type="RefSeq" id="WP_144306801.1">
    <property type="nucleotide sequence ID" value="NZ_CP039543.1"/>
</dbReference>
<comment type="subcellular location">
    <subcellularLocation>
        <location evidence="1 7">Cell membrane</location>
        <topology evidence="1 7">Multi-pass membrane protein</topology>
    </subcellularLocation>
</comment>
<evidence type="ECO:0000256" key="7">
    <source>
        <dbReference type="RuleBase" id="RU363032"/>
    </source>
</evidence>
<keyword evidence="4 7" id="KW-0812">Transmembrane</keyword>
<keyword evidence="2 7" id="KW-0813">Transport</keyword>
<dbReference type="Proteomes" id="UP000503251">
    <property type="component" value="Chromosome"/>
</dbReference>
<feature type="transmembrane region" description="Helical" evidence="7">
    <location>
        <begin position="155"/>
        <end position="182"/>
    </location>
</feature>
<keyword evidence="5 7" id="KW-1133">Transmembrane helix</keyword>
<evidence type="ECO:0000256" key="6">
    <source>
        <dbReference type="ARBA" id="ARBA00023136"/>
    </source>
</evidence>
<evidence type="ECO:0000256" key="1">
    <source>
        <dbReference type="ARBA" id="ARBA00004651"/>
    </source>
</evidence>
<evidence type="ECO:0000256" key="5">
    <source>
        <dbReference type="ARBA" id="ARBA00022989"/>
    </source>
</evidence>
<feature type="domain" description="ABC transmembrane type-1" evidence="8">
    <location>
        <begin position="17"/>
        <end position="221"/>
    </location>
</feature>
<feature type="transmembrane region" description="Helical" evidence="7">
    <location>
        <begin position="55"/>
        <end position="76"/>
    </location>
</feature>
<evidence type="ECO:0000256" key="2">
    <source>
        <dbReference type="ARBA" id="ARBA00022448"/>
    </source>
</evidence>
<dbReference type="CDD" id="cd06261">
    <property type="entry name" value="TM_PBP2"/>
    <property type="match status" value="1"/>
</dbReference>
<protein>
    <submittedName>
        <fullName evidence="9 10">ABC transporter permease subunit</fullName>
    </submittedName>
</protein>
<dbReference type="PANTHER" id="PTHR30183:SF3">
    <property type="entry name" value="MOLYBDENUM TRANSPORT SYSTEM PERMEASE PROTEIN MODB"/>
    <property type="match status" value="1"/>
</dbReference>
<dbReference type="AlphaFoldDB" id="A0A6P1ZDQ7"/>
<keyword evidence="12" id="KW-1185">Reference proteome</keyword>
<evidence type="ECO:0000313" key="9">
    <source>
        <dbReference type="EMBL" id="QJT09757.1"/>
    </source>
</evidence>
<dbReference type="SUPFAM" id="SSF161098">
    <property type="entry name" value="MetI-like"/>
    <property type="match status" value="1"/>
</dbReference>
<proteinExistence type="inferred from homology"/>
<dbReference type="GO" id="GO:0055085">
    <property type="term" value="P:transmembrane transport"/>
    <property type="evidence" value="ECO:0007669"/>
    <property type="project" value="InterPro"/>
</dbReference>
<dbReference type="EMBL" id="QMIF01000015">
    <property type="protein sequence ID" value="TVM31569.1"/>
    <property type="molecule type" value="Genomic_DNA"/>
</dbReference>
<sequence>MLDVIGVLSDQAVAGPMLLSLQTAAVAAPCLATVGVCLGYLLGRGRGPWISALDFLVTLPLVFPPIATGFLLLMLLGRRGLLGAMLSERLGVEFVFSFWGVALASFVAGLPLIVKPVQAAVQRETGRLIEAAYVLGKSRFTTFLRVVLPSIRRSVCVGLFLALARSLGEVGVTLMLGGNIVGKTNTVSLEIYNAVFTGEYDRAFALVIVLGIVSLMLVASTRRLAVS</sequence>
<evidence type="ECO:0000256" key="3">
    <source>
        <dbReference type="ARBA" id="ARBA00022475"/>
    </source>
</evidence>
<evidence type="ECO:0000313" key="12">
    <source>
        <dbReference type="Proteomes" id="UP000503251"/>
    </source>
</evidence>
<name>A0A6P1ZDQ7_9BACT</name>
<dbReference type="GO" id="GO:0005886">
    <property type="term" value="C:plasma membrane"/>
    <property type="evidence" value="ECO:0007669"/>
    <property type="project" value="UniProtKB-SubCell"/>
</dbReference>
<keyword evidence="6 7" id="KW-0472">Membrane</keyword>
<dbReference type="Pfam" id="PF00528">
    <property type="entry name" value="BPD_transp_1"/>
    <property type="match status" value="1"/>
</dbReference>
<reference evidence="10 11" key="1">
    <citation type="submission" date="2018-06" db="EMBL/GenBank/DDBJ databases">
        <title>Complete genome of Desulfovibrio marinus P48SEP.</title>
        <authorList>
            <person name="Crispim J.S."/>
            <person name="Vidigal P.M.P."/>
            <person name="Silva L.C.F."/>
            <person name="Araujo L.C."/>
            <person name="Laguardia C.N."/>
            <person name="Dias R.S."/>
            <person name="Sousa M.P."/>
            <person name="Paula S.O."/>
            <person name="Silva C."/>
        </authorList>
    </citation>
    <scope>NUCLEOTIDE SEQUENCE [LARGE SCALE GENOMIC DNA]</scope>
    <source>
        <strain evidence="10 11">P48SEP</strain>
    </source>
</reference>
<dbReference type="EMBL" id="CP039543">
    <property type="protein sequence ID" value="QJT09757.1"/>
    <property type="molecule type" value="Genomic_DNA"/>
</dbReference>
<dbReference type="Proteomes" id="UP000434052">
    <property type="component" value="Unassembled WGS sequence"/>
</dbReference>
<keyword evidence="3" id="KW-1003">Cell membrane</keyword>
<evidence type="ECO:0000259" key="8">
    <source>
        <dbReference type="PROSITE" id="PS50928"/>
    </source>
</evidence>